<dbReference type="Proteomes" id="UP001303760">
    <property type="component" value="Unassembled WGS sequence"/>
</dbReference>
<dbReference type="AlphaFoldDB" id="A0AAN7CBC2"/>
<evidence type="ECO:0000256" key="2">
    <source>
        <dbReference type="SAM" id="Phobius"/>
    </source>
</evidence>
<evidence type="ECO:0000256" key="1">
    <source>
        <dbReference type="SAM" id="MobiDB-lite"/>
    </source>
</evidence>
<dbReference type="EMBL" id="MU860080">
    <property type="protein sequence ID" value="KAK4238899.1"/>
    <property type="molecule type" value="Genomic_DNA"/>
</dbReference>
<keyword evidence="2" id="KW-0472">Membrane</keyword>
<sequence length="424" mass="43886">MSKALRCAALSCALGLAEAKALNWRDDGPTWVPARETFGMMPRLGLIDPTPTPAPAPQVEPRKVEARASTDNTCGYMRGILTSSLYCDPTAYCIYNEANKHIGCCDDTATTKCPVWTTCYDSTDSAKYTTSNGLTLWCGDSQYPYCWTHTYADPVFTGYTVINCGVAAGTGPVYYTPLTSSTSSSSDSSSTTSTTSTSSISDSTSTSSSSTSPPNRTDPPSDGSSSTPVGPIVGGVVGGLGAIAMILLGIWALIRHNNKQKSKAAEAAAAAAAAAQQHHSQPPLPPGAGHQDPHMSQYYGAAAGAGFSPMDPRASVAKPPVYAPSMGNSPYGPGPDHAVSSVGGSPPHSPSPGYHPHGTPSPPPQPGQFGQQQQPQAYGDMSPGAAYQQQGQQGYGAGGNGYQQHYAAELPATRGDGELRELQG</sequence>
<accession>A0AAN7CBC2</accession>
<evidence type="ECO:0000313" key="5">
    <source>
        <dbReference type="Proteomes" id="UP001303760"/>
    </source>
</evidence>
<feature type="region of interest" description="Disordered" evidence="1">
    <location>
        <begin position="327"/>
        <end position="402"/>
    </location>
</feature>
<reference evidence="4" key="2">
    <citation type="submission" date="2023-05" db="EMBL/GenBank/DDBJ databases">
        <authorList>
            <consortium name="Lawrence Berkeley National Laboratory"/>
            <person name="Steindorff A."/>
            <person name="Hensen N."/>
            <person name="Bonometti L."/>
            <person name="Westerberg I."/>
            <person name="Brannstrom I.O."/>
            <person name="Guillou S."/>
            <person name="Cros-Aarteil S."/>
            <person name="Calhoun S."/>
            <person name="Haridas S."/>
            <person name="Kuo A."/>
            <person name="Mondo S."/>
            <person name="Pangilinan J."/>
            <person name="Riley R."/>
            <person name="Labutti K."/>
            <person name="Andreopoulos B."/>
            <person name="Lipzen A."/>
            <person name="Chen C."/>
            <person name="Yanf M."/>
            <person name="Daum C."/>
            <person name="Ng V."/>
            <person name="Clum A."/>
            <person name="Ohm R."/>
            <person name="Martin F."/>
            <person name="Silar P."/>
            <person name="Natvig D."/>
            <person name="Lalanne C."/>
            <person name="Gautier V."/>
            <person name="Ament-Velasquez S.L."/>
            <person name="Kruys A."/>
            <person name="Hutchinson M.I."/>
            <person name="Powell A.J."/>
            <person name="Barry K."/>
            <person name="Miller A.N."/>
            <person name="Grigoriev I.V."/>
            <person name="Debuchy R."/>
            <person name="Gladieux P."/>
            <person name="Thoren M.H."/>
            <person name="Johannesson H."/>
        </authorList>
    </citation>
    <scope>NUCLEOTIDE SEQUENCE</scope>
    <source>
        <strain evidence="4">CBS 532.94</strain>
    </source>
</reference>
<feature type="chain" id="PRO_5042873889" evidence="3">
    <location>
        <begin position="20"/>
        <end position="424"/>
    </location>
</feature>
<name>A0AAN7CBC2_9PEZI</name>
<evidence type="ECO:0000313" key="4">
    <source>
        <dbReference type="EMBL" id="KAK4238899.1"/>
    </source>
</evidence>
<reference evidence="4" key="1">
    <citation type="journal article" date="2023" name="Mol. Phylogenet. Evol.">
        <title>Genome-scale phylogeny and comparative genomics of the fungal order Sordariales.</title>
        <authorList>
            <person name="Hensen N."/>
            <person name="Bonometti L."/>
            <person name="Westerberg I."/>
            <person name="Brannstrom I.O."/>
            <person name="Guillou S."/>
            <person name="Cros-Aarteil S."/>
            <person name="Calhoun S."/>
            <person name="Haridas S."/>
            <person name="Kuo A."/>
            <person name="Mondo S."/>
            <person name="Pangilinan J."/>
            <person name="Riley R."/>
            <person name="LaButti K."/>
            <person name="Andreopoulos B."/>
            <person name="Lipzen A."/>
            <person name="Chen C."/>
            <person name="Yan M."/>
            <person name="Daum C."/>
            <person name="Ng V."/>
            <person name="Clum A."/>
            <person name="Steindorff A."/>
            <person name="Ohm R.A."/>
            <person name="Martin F."/>
            <person name="Silar P."/>
            <person name="Natvig D.O."/>
            <person name="Lalanne C."/>
            <person name="Gautier V."/>
            <person name="Ament-Velasquez S.L."/>
            <person name="Kruys A."/>
            <person name="Hutchinson M.I."/>
            <person name="Powell A.J."/>
            <person name="Barry K."/>
            <person name="Miller A.N."/>
            <person name="Grigoriev I.V."/>
            <person name="Debuchy R."/>
            <person name="Gladieux P."/>
            <person name="Hiltunen Thoren M."/>
            <person name="Johannesson H."/>
        </authorList>
    </citation>
    <scope>NUCLEOTIDE SEQUENCE</scope>
    <source>
        <strain evidence="4">CBS 532.94</strain>
    </source>
</reference>
<gene>
    <name evidence="4" type="ORF">C8A03DRAFT_43438</name>
</gene>
<keyword evidence="2" id="KW-0812">Transmembrane</keyword>
<feature type="region of interest" description="Disordered" evidence="1">
    <location>
        <begin position="265"/>
        <end position="296"/>
    </location>
</feature>
<keyword evidence="3" id="KW-0732">Signal</keyword>
<feature type="region of interest" description="Disordered" evidence="1">
    <location>
        <begin position="180"/>
        <end position="230"/>
    </location>
</feature>
<evidence type="ECO:0000256" key="3">
    <source>
        <dbReference type="SAM" id="SignalP"/>
    </source>
</evidence>
<proteinExistence type="predicted"/>
<feature type="compositionally biased region" description="Low complexity" evidence="1">
    <location>
        <begin position="340"/>
        <end position="358"/>
    </location>
</feature>
<feature type="compositionally biased region" description="Low complexity" evidence="1">
    <location>
        <begin position="367"/>
        <end position="376"/>
    </location>
</feature>
<comment type="caution">
    <text evidence="4">The sequence shown here is derived from an EMBL/GenBank/DDBJ whole genome shotgun (WGS) entry which is preliminary data.</text>
</comment>
<keyword evidence="5" id="KW-1185">Reference proteome</keyword>
<feature type="transmembrane region" description="Helical" evidence="2">
    <location>
        <begin position="232"/>
        <end position="254"/>
    </location>
</feature>
<keyword evidence="2" id="KW-1133">Transmembrane helix</keyword>
<protein>
    <submittedName>
        <fullName evidence="4">Uncharacterized protein</fullName>
    </submittedName>
</protein>
<feature type="signal peptide" evidence="3">
    <location>
        <begin position="1"/>
        <end position="19"/>
    </location>
</feature>
<feature type="compositionally biased region" description="Low complexity" evidence="1">
    <location>
        <begin position="265"/>
        <end position="275"/>
    </location>
</feature>
<organism evidence="4 5">
    <name type="scientific">Achaetomium macrosporum</name>
    <dbReference type="NCBI Taxonomy" id="79813"/>
    <lineage>
        <taxon>Eukaryota</taxon>
        <taxon>Fungi</taxon>
        <taxon>Dikarya</taxon>
        <taxon>Ascomycota</taxon>
        <taxon>Pezizomycotina</taxon>
        <taxon>Sordariomycetes</taxon>
        <taxon>Sordariomycetidae</taxon>
        <taxon>Sordariales</taxon>
        <taxon>Chaetomiaceae</taxon>
        <taxon>Achaetomium</taxon>
    </lineage>
</organism>